<dbReference type="Proteomes" id="UP000321440">
    <property type="component" value="Unassembled WGS sequence"/>
</dbReference>
<dbReference type="SUPFAM" id="SSF53756">
    <property type="entry name" value="UDP-Glycosyltransferase/glycogen phosphorylase"/>
    <property type="match status" value="1"/>
</dbReference>
<keyword evidence="1" id="KW-0472">Membrane</keyword>
<dbReference type="InterPro" id="IPR007235">
    <property type="entry name" value="Glyco_trans_28_C"/>
</dbReference>
<name>A0A511W383_9BACI</name>
<dbReference type="InterPro" id="IPR020023">
    <property type="entry name" value="PseG"/>
</dbReference>
<protein>
    <submittedName>
        <fullName evidence="5">UDP-2,4-diacetamido-2,4,6-trideoxy-beta-L-altropyranose hydrolase</fullName>
    </submittedName>
</protein>
<dbReference type="RefSeq" id="WP_170235999.1">
    <property type="nucleotide sequence ID" value="NZ_BJYA01000005.1"/>
</dbReference>
<feature type="binding site" evidence="3">
    <location>
        <position position="156"/>
    </location>
    <ligand>
        <name>substrate</name>
    </ligand>
</feature>
<keyword evidence="6" id="KW-1185">Reference proteome</keyword>
<organism evidence="5 6">
    <name type="scientific">Alkalibacillus haloalkaliphilus</name>
    <dbReference type="NCBI Taxonomy" id="94136"/>
    <lineage>
        <taxon>Bacteria</taxon>
        <taxon>Bacillati</taxon>
        <taxon>Bacillota</taxon>
        <taxon>Bacilli</taxon>
        <taxon>Bacillales</taxon>
        <taxon>Bacillaceae</taxon>
        <taxon>Alkalibacillus</taxon>
    </lineage>
</organism>
<accession>A0A511W383</accession>
<sequence>MNIVIRTDASRQLGSGHVMRCLTLAEQLEKQGATVIFICSRLRGHLIETIKARGFRCESITPTYHWLEDARATKAILRNETIEWIIIDHYSIDAKWEREVRPFTKKIMVIDDLANREHDCDLLLDYQIDSSHHYEYESLIPQDAIKLLGTKFLLLRPEFYQARKQSKVRKGALHLLVSMGGTDPTGETLKVLQALDQVNQSIDVDVVIGHNHPQQKQIEAWCDQHKNATCHIAIHYMAHLMQAADFAIGAGGTSTYERAFLGLPAIVIETASNQTGVIQGAESLGIIHSLGPSETVTISTITQAIESFIQDPKSLQHMSENAFSLFPEKNHLEDITKWILGGD</sequence>
<proteinExistence type="predicted"/>
<feature type="active site" description="Proton acceptor" evidence="2">
    <location>
        <position position="17"/>
    </location>
</feature>
<evidence type="ECO:0000256" key="1">
    <source>
        <dbReference type="ARBA" id="ARBA00023136"/>
    </source>
</evidence>
<reference evidence="5 6" key="1">
    <citation type="submission" date="2019-07" db="EMBL/GenBank/DDBJ databases">
        <title>Whole genome shotgun sequence of Alkalibacillus haloalkaliphilus NBRC 103110.</title>
        <authorList>
            <person name="Hosoyama A."/>
            <person name="Uohara A."/>
            <person name="Ohji S."/>
            <person name="Ichikawa N."/>
        </authorList>
    </citation>
    <scope>NUCLEOTIDE SEQUENCE [LARGE SCALE GENOMIC DNA]</scope>
    <source>
        <strain evidence="5 6">NBRC 103110</strain>
    </source>
</reference>
<feature type="domain" description="Glycosyl transferase family 28 C-terminal" evidence="4">
    <location>
        <begin position="193"/>
        <end position="322"/>
    </location>
</feature>
<comment type="caution">
    <text evidence="5">The sequence shown here is derived from an EMBL/GenBank/DDBJ whole genome shotgun (WGS) entry which is preliminary data.</text>
</comment>
<dbReference type="Gene3D" id="3.40.50.11190">
    <property type="match status" value="1"/>
</dbReference>
<keyword evidence="5" id="KW-0378">Hydrolase</keyword>
<dbReference type="Gene3D" id="3.40.50.2000">
    <property type="entry name" value="Glycogen Phosphorylase B"/>
    <property type="match status" value="1"/>
</dbReference>
<dbReference type="AlphaFoldDB" id="A0A511W383"/>
<dbReference type="EMBL" id="BJYA01000005">
    <property type="protein sequence ID" value="GEN45510.1"/>
    <property type="molecule type" value="Genomic_DNA"/>
</dbReference>
<dbReference type="PANTHER" id="PTHR21015:SF22">
    <property type="entry name" value="GLYCOSYLTRANSFERASE"/>
    <property type="match status" value="1"/>
</dbReference>
<dbReference type="Pfam" id="PF04101">
    <property type="entry name" value="Glyco_tran_28_C"/>
    <property type="match status" value="1"/>
</dbReference>
<dbReference type="GO" id="GO:0016787">
    <property type="term" value="F:hydrolase activity"/>
    <property type="evidence" value="ECO:0007669"/>
    <property type="project" value="UniProtKB-KW"/>
</dbReference>
<evidence type="ECO:0000259" key="4">
    <source>
        <dbReference type="Pfam" id="PF04101"/>
    </source>
</evidence>
<dbReference type="PANTHER" id="PTHR21015">
    <property type="entry name" value="UDP-N-ACETYLGLUCOSAMINE--N-ACETYLMURAMYL-(PENTAPEPTIDE) PYROPHOSPHORYL-UNDECAPRENOL N-ACETYLGLUCOSAMINE TRANSFERASE 1"/>
    <property type="match status" value="1"/>
</dbReference>
<evidence type="ECO:0000256" key="3">
    <source>
        <dbReference type="PIRSR" id="PIRSR620023-2"/>
    </source>
</evidence>
<evidence type="ECO:0000313" key="5">
    <source>
        <dbReference type="EMBL" id="GEN45510.1"/>
    </source>
</evidence>
<evidence type="ECO:0000256" key="2">
    <source>
        <dbReference type="PIRSR" id="PIRSR620023-1"/>
    </source>
</evidence>
<dbReference type="NCBIfam" id="TIGR03590">
    <property type="entry name" value="PseG"/>
    <property type="match status" value="1"/>
</dbReference>
<feature type="binding site" evidence="3">
    <location>
        <position position="257"/>
    </location>
    <ligand>
        <name>substrate</name>
    </ligand>
</feature>
<dbReference type="GO" id="GO:0016758">
    <property type="term" value="F:hexosyltransferase activity"/>
    <property type="evidence" value="ECO:0007669"/>
    <property type="project" value="InterPro"/>
</dbReference>
<gene>
    <name evidence="5" type="primary">rkpO</name>
    <name evidence="5" type="ORF">AHA02nite_12860</name>
</gene>
<evidence type="ECO:0000313" key="6">
    <source>
        <dbReference type="Proteomes" id="UP000321440"/>
    </source>
</evidence>